<dbReference type="AlphaFoldDB" id="A0A0C2H558"/>
<name>A0A0C2H558_9BILA</name>
<evidence type="ECO:0000313" key="3">
    <source>
        <dbReference type="Proteomes" id="UP000054047"/>
    </source>
</evidence>
<protein>
    <submittedName>
        <fullName evidence="2">Uncharacterized protein</fullName>
    </submittedName>
</protein>
<proteinExistence type="predicted"/>
<dbReference type="Proteomes" id="UP000054047">
    <property type="component" value="Unassembled WGS sequence"/>
</dbReference>
<sequence>MTRKGKQTPCTPSRSLDRHHKTEKLRRQQSSSAGSALERQQRIKRPGNSVRNKLRRAERNVQYIAQTLTDRRQAEEVRDPYSFCRAEDTLHVEYNALRSAWKTQPWFKFKFCSMNTRKPCSLWYKTWSCIDLNEAIGSGLRACVEHY</sequence>
<feature type="region of interest" description="Disordered" evidence="1">
    <location>
        <begin position="1"/>
        <end position="56"/>
    </location>
</feature>
<gene>
    <name evidence="2" type="ORF">ANCDUO_00677</name>
</gene>
<dbReference type="OrthoDB" id="5867823at2759"/>
<reference evidence="2 3" key="1">
    <citation type="submission" date="2013-12" db="EMBL/GenBank/DDBJ databases">
        <title>Draft genome of the parsitic nematode Ancylostoma duodenale.</title>
        <authorList>
            <person name="Mitreva M."/>
        </authorList>
    </citation>
    <scope>NUCLEOTIDE SEQUENCE [LARGE SCALE GENOMIC DNA]</scope>
    <source>
        <strain evidence="2 3">Zhejiang</strain>
    </source>
</reference>
<dbReference type="EMBL" id="KN726246">
    <property type="protein sequence ID" value="KIH68975.1"/>
    <property type="molecule type" value="Genomic_DNA"/>
</dbReference>
<organism evidence="2 3">
    <name type="scientific">Ancylostoma duodenale</name>
    <dbReference type="NCBI Taxonomy" id="51022"/>
    <lineage>
        <taxon>Eukaryota</taxon>
        <taxon>Metazoa</taxon>
        <taxon>Ecdysozoa</taxon>
        <taxon>Nematoda</taxon>
        <taxon>Chromadorea</taxon>
        <taxon>Rhabditida</taxon>
        <taxon>Rhabditina</taxon>
        <taxon>Rhabditomorpha</taxon>
        <taxon>Strongyloidea</taxon>
        <taxon>Ancylostomatidae</taxon>
        <taxon>Ancylostomatinae</taxon>
        <taxon>Ancylostoma</taxon>
    </lineage>
</organism>
<evidence type="ECO:0000256" key="1">
    <source>
        <dbReference type="SAM" id="MobiDB-lite"/>
    </source>
</evidence>
<accession>A0A0C2H558</accession>
<evidence type="ECO:0000313" key="2">
    <source>
        <dbReference type="EMBL" id="KIH68975.1"/>
    </source>
</evidence>
<keyword evidence="3" id="KW-1185">Reference proteome</keyword>